<dbReference type="EMBL" id="AVOT02042041">
    <property type="protein sequence ID" value="MBW0537426.1"/>
    <property type="molecule type" value="Genomic_DNA"/>
</dbReference>
<feature type="region of interest" description="Disordered" evidence="1">
    <location>
        <begin position="1"/>
        <end position="35"/>
    </location>
</feature>
<feature type="compositionally biased region" description="Polar residues" evidence="1">
    <location>
        <begin position="25"/>
        <end position="35"/>
    </location>
</feature>
<comment type="caution">
    <text evidence="2">The sequence shown here is derived from an EMBL/GenBank/DDBJ whole genome shotgun (WGS) entry which is preliminary data.</text>
</comment>
<sequence length="97" mass="10031">MEGEDSDGTKCVPAPLEASQGTGGPTITQSNQPVSHKSQQSLLAIIQKKTQIMANIQGALFSEASIPPALKTPAMKAPEFLDGTCASSLEVSFSIGN</sequence>
<evidence type="ECO:0000313" key="2">
    <source>
        <dbReference type="EMBL" id="MBW0537426.1"/>
    </source>
</evidence>
<dbReference type="Proteomes" id="UP000765509">
    <property type="component" value="Unassembled WGS sequence"/>
</dbReference>
<gene>
    <name evidence="2" type="ORF">O181_077141</name>
</gene>
<reference evidence="2" key="1">
    <citation type="submission" date="2021-03" db="EMBL/GenBank/DDBJ databases">
        <title>Draft genome sequence of rust myrtle Austropuccinia psidii MF-1, a brazilian biotype.</title>
        <authorList>
            <person name="Quecine M.C."/>
            <person name="Pachon D.M.R."/>
            <person name="Bonatelli M.L."/>
            <person name="Correr F.H."/>
            <person name="Franceschini L.M."/>
            <person name="Leite T.F."/>
            <person name="Margarido G.R.A."/>
            <person name="Almeida C.A."/>
            <person name="Ferrarezi J.A."/>
            <person name="Labate C.A."/>
        </authorList>
    </citation>
    <scope>NUCLEOTIDE SEQUENCE</scope>
    <source>
        <strain evidence="2">MF-1</strain>
    </source>
</reference>
<dbReference type="AlphaFoldDB" id="A0A9Q3FHI7"/>
<accession>A0A9Q3FHI7</accession>
<protein>
    <submittedName>
        <fullName evidence="2">Uncharacterized protein</fullName>
    </submittedName>
</protein>
<keyword evidence="3" id="KW-1185">Reference proteome</keyword>
<name>A0A9Q3FHI7_9BASI</name>
<proteinExistence type="predicted"/>
<evidence type="ECO:0000256" key="1">
    <source>
        <dbReference type="SAM" id="MobiDB-lite"/>
    </source>
</evidence>
<evidence type="ECO:0000313" key="3">
    <source>
        <dbReference type="Proteomes" id="UP000765509"/>
    </source>
</evidence>
<organism evidence="2 3">
    <name type="scientific">Austropuccinia psidii MF-1</name>
    <dbReference type="NCBI Taxonomy" id="1389203"/>
    <lineage>
        <taxon>Eukaryota</taxon>
        <taxon>Fungi</taxon>
        <taxon>Dikarya</taxon>
        <taxon>Basidiomycota</taxon>
        <taxon>Pucciniomycotina</taxon>
        <taxon>Pucciniomycetes</taxon>
        <taxon>Pucciniales</taxon>
        <taxon>Sphaerophragmiaceae</taxon>
        <taxon>Austropuccinia</taxon>
    </lineage>
</organism>